<reference evidence="1 2" key="1">
    <citation type="submission" date="2016-10" db="EMBL/GenBank/DDBJ databases">
        <authorList>
            <person name="de Groot N.N."/>
        </authorList>
    </citation>
    <scope>NUCLEOTIDE SEQUENCE [LARGE SCALE GENOMIC DNA]</scope>
    <source>
        <strain evidence="1 2">DSM 9990</strain>
    </source>
</reference>
<evidence type="ECO:0000313" key="2">
    <source>
        <dbReference type="Proteomes" id="UP000199611"/>
    </source>
</evidence>
<organism evidence="1 2">
    <name type="scientific">Thermodesulforhabdus norvegica</name>
    <dbReference type="NCBI Taxonomy" id="39841"/>
    <lineage>
        <taxon>Bacteria</taxon>
        <taxon>Pseudomonadati</taxon>
        <taxon>Thermodesulfobacteriota</taxon>
        <taxon>Syntrophobacteria</taxon>
        <taxon>Syntrophobacterales</taxon>
        <taxon>Thermodesulforhabdaceae</taxon>
        <taxon>Thermodesulforhabdus</taxon>
    </lineage>
</organism>
<dbReference type="RefSeq" id="WP_093396295.1">
    <property type="nucleotide sequence ID" value="NZ_FOUU01000012.1"/>
</dbReference>
<dbReference type="AlphaFoldDB" id="A0A1I4VZJ7"/>
<evidence type="ECO:0000313" key="1">
    <source>
        <dbReference type="EMBL" id="SFN06437.1"/>
    </source>
</evidence>
<dbReference type="Proteomes" id="UP000199611">
    <property type="component" value="Unassembled WGS sequence"/>
</dbReference>
<proteinExistence type="predicted"/>
<protein>
    <submittedName>
        <fullName evidence="1">Uncharacterized protein</fullName>
    </submittedName>
</protein>
<keyword evidence="2" id="KW-1185">Reference proteome</keyword>
<name>A0A1I4VZJ7_9BACT</name>
<gene>
    <name evidence="1" type="ORF">SAMN05660836_02533</name>
</gene>
<dbReference type="STRING" id="39841.SAMN05660836_02533"/>
<sequence length="84" mass="10021">MSEGRVVSPEEVKEEDRKIRRLQWLVRFALAYIAQANITLEECQRTVAGVKRYAMELFPGKEETFDLIYLPRFRRVIAEKFRLD</sequence>
<dbReference type="OrthoDB" id="5518286at2"/>
<dbReference type="EMBL" id="FOUU01000012">
    <property type="protein sequence ID" value="SFN06437.1"/>
    <property type="molecule type" value="Genomic_DNA"/>
</dbReference>
<accession>A0A1I4VZJ7</accession>